<protein>
    <recommendedName>
        <fullName evidence="4">DUF2992 domain-containing protein</fullName>
    </recommendedName>
</protein>
<sequence>MELTVYHDGQYFVGIITKNEKGKLYGARYIFGTEPSDEEILSFVNGKMVTYFQNFARYGVEVRTKQRPKNIKRLIRQAAKGVNVSRLTKAQEAIQLSYELRKKEKQVLAKEQREAEKRRKRLMKVQKAKQKRRGH</sequence>
<evidence type="ECO:0000313" key="2">
    <source>
        <dbReference type="EMBL" id="SCL99620.1"/>
    </source>
</evidence>
<organism evidence="2 3">
    <name type="scientific">Bacillus cytotoxicus</name>
    <dbReference type="NCBI Taxonomy" id="580165"/>
    <lineage>
        <taxon>Bacteria</taxon>
        <taxon>Bacillati</taxon>
        <taxon>Bacillota</taxon>
        <taxon>Bacilli</taxon>
        <taxon>Bacillales</taxon>
        <taxon>Bacillaceae</taxon>
        <taxon>Bacillus</taxon>
        <taxon>Bacillus cereus group</taxon>
    </lineage>
</organism>
<dbReference type="EMBL" id="FMIK01000040">
    <property type="protein sequence ID" value="SCL99620.1"/>
    <property type="molecule type" value="Genomic_DNA"/>
</dbReference>
<dbReference type="PIRSF" id="PIRSF021328">
    <property type="entry name" value="UCP021328"/>
    <property type="match status" value="1"/>
</dbReference>
<feature type="compositionally biased region" description="Basic residues" evidence="1">
    <location>
        <begin position="118"/>
        <end position="135"/>
    </location>
</feature>
<comment type="caution">
    <text evidence="2">The sequence shown here is derived from an EMBL/GenBank/DDBJ whole genome shotgun (WGS) entry which is preliminary data.</text>
</comment>
<dbReference type="AlphaFoldDB" id="A0AAX2CJX5"/>
<dbReference type="RefSeq" id="WP_012095311.1">
    <property type="nucleotide sequence ID" value="NZ_CP024096.1"/>
</dbReference>
<gene>
    <name evidence="2" type="ORF">BCB44BAC_03201</name>
</gene>
<dbReference type="Pfam" id="PF11208">
    <property type="entry name" value="DUF2992"/>
    <property type="match status" value="1"/>
</dbReference>
<accession>A0AAX2CJX5</accession>
<name>A0AAX2CJX5_9BACI</name>
<reference evidence="2 3" key="1">
    <citation type="submission" date="2016-08" db="EMBL/GenBank/DDBJ databases">
        <authorList>
            <person name="Loux V."/>
            <person name="Rue O."/>
        </authorList>
    </citation>
    <scope>NUCLEOTIDE SEQUENCE [LARGE SCALE GENOMIC DNA]</scope>
    <source>
        <strain evidence="2 3">AFSSA_08CEB44bac</strain>
    </source>
</reference>
<feature type="region of interest" description="Disordered" evidence="1">
    <location>
        <begin position="110"/>
        <end position="135"/>
    </location>
</feature>
<evidence type="ECO:0000313" key="3">
    <source>
        <dbReference type="Proteomes" id="UP000242164"/>
    </source>
</evidence>
<evidence type="ECO:0000256" key="1">
    <source>
        <dbReference type="SAM" id="MobiDB-lite"/>
    </source>
</evidence>
<dbReference type="Proteomes" id="UP000242164">
    <property type="component" value="Unassembled WGS sequence"/>
</dbReference>
<proteinExistence type="predicted"/>
<dbReference type="GeneID" id="33898105"/>
<evidence type="ECO:0008006" key="4">
    <source>
        <dbReference type="Google" id="ProtNLM"/>
    </source>
</evidence>
<dbReference type="InterPro" id="IPR016787">
    <property type="entry name" value="UCP021328"/>
</dbReference>